<dbReference type="Proteomes" id="UP000245708">
    <property type="component" value="Unassembled WGS sequence"/>
</dbReference>
<protein>
    <submittedName>
        <fullName evidence="2">Uncharacterized protein</fullName>
    </submittedName>
</protein>
<keyword evidence="3" id="KW-1185">Reference proteome</keyword>
<name>A0A316GJV2_9RHOB</name>
<evidence type="ECO:0000313" key="2">
    <source>
        <dbReference type="EMBL" id="PWK60906.1"/>
    </source>
</evidence>
<evidence type="ECO:0000256" key="1">
    <source>
        <dbReference type="SAM" id="SignalP"/>
    </source>
</evidence>
<organism evidence="2 3">
    <name type="scientific">Roseicyclus mahoneyensis</name>
    <dbReference type="NCBI Taxonomy" id="164332"/>
    <lineage>
        <taxon>Bacteria</taxon>
        <taxon>Pseudomonadati</taxon>
        <taxon>Pseudomonadota</taxon>
        <taxon>Alphaproteobacteria</taxon>
        <taxon>Rhodobacterales</taxon>
        <taxon>Roseobacteraceae</taxon>
        <taxon>Roseicyclus</taxon>
    </lineage>
</organism>
<dbReference type="OrthoDB" id="7839213at2"/>
<proteinExistence type="predicted"/>
<evidence type="ECO:0000313" key="3">
    <source>
        <dbReference type="Proteomes" id="UP000245708"/>
    </source>
</evidence>
<accession>A0A316GJV2</accession>
<feature type="signal peptide" evidence="1">
    <location>
        <begin position="1"/>
        <end position="23"/>
    </location>
</feature>
<gene>
    <name evidence="2" type="ORF">C7455_103104</name>
</gene>
<comment type="caution">
    <text evidence="2">The sequence shown here is derived from an EMBL/GenBank/DDBJ whole genome shotgun (WGS) entry which is preliminary data.</text>
</comment>
<dbReference type="EMBL" id="QGGW01000003">
    <property type="protein sequence ID" value="PWK60906.1"/>
    <property type="molecule type" value="Genomic_DNA"/>
</dbReference>
<sequence length="165" mass="17182">MKKAPALSIICISLTLAATPVAADSVPLGCFTRAYSAAHLVGQPDQVVAAMWLDLRSDGGSSAYFTLAALMAGQGHAGRDGLGGLVLEEGGFCGSRLRCQVECDGGGFEVTRVQGDMIEITTTGMRVTTEGCSGEALFISDLSEGPGRRTTYRLFRSPDAACARN</sequence>
<reference evidence="2 3" key="1">
    <citation type="submission" date="2018-05" db="EMBL/GenBank/DDBJ databases">
        <title>Genomic Encyclopedia of Type Strains, Phase IV (KMG-IV): sequencing the most valuable type-strain genomes for metagenomic binning, comparative biology and taxonomic classification.</title>
        <authorList>
            <person name="Goeker M."/>
        </authorList>
    </citation>
    <scope>NUCLEOTIDE SEQUENCE [LARGE SCALE GENOMIC DNA]</scope>
    <source>
        <strain evidence="2 3">DSM 16097</strain>
    </source>
</reference>
<keyword evidence="1" id="KW-0732">Signal</keyword>
<dbReference type="RefSeq" id="WP_146199951.1">
    <property type="nucleotide sequence ID" value="NZ_QGGW01000003.1"/>
</dbReference>
<feature type="chain" id="PRO_5016301243" evidence="1">
    <location>
        <begin position="24"/>
        <end position="165"/>
    </location>
</feature>
<dbReference type="AlphaFoldDB" id="A0A316GJV2"/>